<gene>
    <name evidence="1" type="ORF">E6C55_31065</name>
</gene>
<protein>
    <submittedName>
        <fullName evidence="1">Uncharacterized protein</fullName>
    </submittedName>
</protein>
<name>A0A4S4BFS3_9BACL</name>
<dbReference type="AlphaFoldDB" id="A0A4S4BFS3"/>
<comment type="caution">
    <text evidence="1">The sequence shown here is derived from an EMBL/GenBank/DDBJ whole genome shotgun (WGS) entry which is preliminary data.</text>
</comment>
<reference evidence="1 2" key="1">
    <citation type="submission" date="2019-04" db="EMBL/GenBank/DDBJ databases">
        <title>Cohnella sp. nov. isolated from preserved vegetables.</title>
        <authorList>
            <person name="Lin S.-Y."/>
            <person name="Hung M.-H."/>
            <person name="Young C.-C."/>
        </authorList>
    </citation>
    <scope>NUCLEOTIDE SEQUENCE [LARGE SCALE GENOMIC DNA]</scope>
    <source>
        <strain evidence="1 2">CC-MHH1044</strain>
    </source>
</reference>
<evidence type="ECO:0000313" key="1">
    <source>
        <dbReference type="EMBL" id="THF72989.1"/>
    </source>
</evidence>
<evidence type="ECO:0000313" key="2">
    <source>
        <dbReference type="Proteomes" id="UP000310636"/>
    </source>
</evidence>
<proteinExistence type="predicted"/>
<dbReference type="OrthoDB" id="2609420at2"/>
<dbReference type="EMBL" id="SSOB01000065">
    <property type="protein sequence ID" value="THF72989.1"/>
    <property type="molecule type" value="Genomic_DNA"/>
</dbReference>
<dbReference type="RefSeq" id="WP_136373732.1">
    <property type="nucleotide sequence ID" value="NZ_SSOB01000065.1"/>
</dbReference>
<keyword evidence="2" id="KW-1185">Reference proteome</keyword>
<dbReference type="Proteomes" id="UP000310636">
    <property type="component" value="Unassembled WGS sequence"/>
</dbReference>
<sequence length="140" mass="15242">MKQLLVFLLFAGMFCWLMFSPVYKHVLVLRQALLQQEADYLLEVGASGRYGYIDETLIEASKTRLAESGFEPEKLVYAVGASSGAEAGDASAPLARGEGLKLTIRYPYDGLLNIDRLIGLEPEAGAMLSAGGMKMSEYVP</sequence>
<organism evidence="1 2">
    <name type="scientific">Cohnella fermenti</name>
    <dbReference type="NCBI Taxonomy" id="2565925"/>
    <lineage>
        <taxon>Bacteria</taxon>
        <taxon>Bacillati</taxon>
        <taxon>Bacillota</taxon>
        <taxon>Bacilli</taxon>
        <taxon>Bacillales</taxon>
        <taxon>Paenibacillaceae</taxon>
        <taxon>Cohnella</taxon>
    </lineage>
</organism>
<accession>A0A4S4BFS3</accession>